<dbReference type="AlphaFoldDB" id="A0A2A7MF03"/>
<keyword evidence="3" id="KW-1003">Cell membrane</keyword>
<organism evidence="13 15">
    <name type="scientific">Clostridium neonatale</name>
    <dbReference type="NCBI Taxonomy" id="137838"/>
    <lineage>
        <taxon>Bacteria</taxon>
        <taxon>Bacillati</taxon>
        <taxon>Bacillota</taxon>
        <taxon>Clostridia</taxon>
        <taxon>Eubacteriales</taxon>
        <taxon>Clostridiaceae</taxon>
        <taxon>Clostridium</taxon>
    </lineage>
</organism>
<proteinExistence type="predicted"/>
<evidence type="ECO:0000313" key="14">
    <source>
        <dbReference type="EMBL" id="VCT83704.1"/>
    </source>
</evidence>
<accession>A0A2A7MF03</accession>
<dbReference type="PANTHER" id="PTHR43394">
    <property type="entry name" value="ATP-DEPENDENT PERMEASE MDL1, MITOCHONDRIAL"/>
    <property type="match status" value="1"/>
</dbReference>
<dbReference type="PROSITE" id="PS00211">
    <property type="entry name" value="ABC_TRANSPORTER_1"/>
    <property type="match status" value="1"/>
</dbReference>
<feature type="transmembrane region" description="Helical" evidence="9">
    <location>
        <begin position="52"/>
        <end position="77"/>
    </location>
</feature>
<dbReference type="GO" id="GO:0015421">
    <property type="term" value="F:ABC-type oligopeptide transporter activity"/>
    <property type="evidence" value="ECO:0007669"/>
    <property type="project" value="TreeGrafter"/>
</dbReference>
<feature type="transmembrane region" description="Helical" evidence="9">
    <location>
        <begin position="12"/>
        <end position="32"/>
    </location>
</feature>
<comment type="subcellular location">
    <subcellularLocation>
        <location evidence="1">Cell membrane</location>
        <topology evidence="1">Multi-pass membrane protein</topology>
    </subcellularLocation>
</comment>
<keyword evidence="2" id="KW-0813">Transport</keyword>
<reference evidence="14 16" key="2">
    <citation type="submission" date="2018-06" db="EMBL/GenBank/DDBJ databases">
        <authorList>
            <consortium name="IHU Genomes"/>
        </authorList>
    </citation>
    <scope>NUCLEOTIDE SEQUENCE [LARGE SCALE GENOMIC DNA]</scope>
    <source>
        <strain evidence="14 16">NEC25</strain>
    </source>
</reference>
<evidence type="ECO:0000256" key="7">
    <source>
        <dbReference type="ARBA" id="ARBA00022989"/>
    </source>
</evidence>
<dbReference type="InterPro" id="IPR039421">
    <property type="entry name" value="Type_1_exporter"/>
</dbReference>
<dbReference type="PROSITE" id="PS50929">
    <property type="entry name" value="ABC_TM1F"/>
    <property type="match status" value="1"/>
</dbReference>
<evidence type="ECO:0000256" key="6">
    <source>
        <dbReference type="ARBA" id="ARBA00022840"/>
    </source>
</evidence>
<dbReference type="SUPFAM" id="SSF52540">
    <property type="entry name" value="P-loop containing nucleoside triphosphate hydrolases"/>
    <property type="match status" value="1"/>
</dbReference>
<dbReference type="Proteomes" id="UP000789738">
    <property type="component" value="Unassembled WGS sequence"/>
</dbReference>
<gene>
    <name evidence="12" type="ORF">CNEO_44306</name>
    <name evidence="14" type="ORF">CNEONATNEC25_01301</name>
    <name evidence="13" type="ORF">CQ394_00975</name>
</gene>
<keyword evidence="6 13" id="KW-0067">ATP-binding</keyword>
<dbReference type="Pfam" id="PF00005">
    <property type="entry name" value="ABC_tran"/>
    <property type="match status" value="1"/>
</dbReference>
<feature type="domain" description="ABC transmembrane type-1" evidence="11">
    <location>
        <begin position="16"/>
        <end position="298"/>
    </location>
</feature>
<dbReference type="Proteomes" id="UP000431451">
    <property type="component" value="Unassembled WGS sequence"/>
</dbReference>
<keyword evidence="7 9" id="KW-1133">Transmembrane helix</keyword>
<evidence type="ECO:0000256" key="1">
    <source>
        <dbReference type="ARBA" id="ARBA00004651"/>
    </source>
</evidence>
<protein>
    <submittedName>
        <fullName evidence="13 14">ABC transporter ATP-binding protein</fullName>
    </submittedName>
</protein>
<feature type="transmembrane region" description="Helical" evidence="9">
    <location>
        <begin position="278"/>
        <end position="296"/>
    </location>
</feature>
<dbReference type="EMBL" id="UWJD01000001">
    <property type="protein sequence ID" value="VCT83704.1"/>
    <property type="molecule type" value="Genomic_DNA"/>
</dbReference>
<dbReference type="InterPro" id="IPR003439">
    <property type="entry name" value="ABC_transporter-like_ATP-bd"/>
</dbReference>
<keyword evidence="15" id="KW-1185">Reference proteome</keyword>
<sequence length="575" mass="63470">MVKLLKYAEPYILSIIASIILLFGQAICDLSLPDYMSDIINKGITVGDKSFIIKTGFTMLGVSLLSASFTIIVSFLASRVAAGMCRTIRNDLFTNIESFSNAEFDRFSTSSLITRTTNDITQIQTLIVMIIRMIFYAPIMAIGGFVHALANSKSMSWIIALAIICLLGLIFTVFTIAMPKFKAIQNLIDKLNLVVRENLDGILVVRAFNTQDFEEDRFDKANKDLTNTNLFVNRVMVSMMPLMTLIMNLITVLIVWVGANQVSAFKMDVGEMMAYMQYVMQIIFAFLMLSMMFIMIPRASVSGDRIAEVLEAVSSIKNNEIASKLKKCTGLIEFNNVSFKYPGGDEDVLHNISFTARPGETTAFIGSTGSGKSSIVNLIPRFYDVTSGEILLDGIDIRNIDLHDLRNNIGYVPQKGVLFSGTIKSNISYADKNANEEDILRAATIAQSMEFIDSKPEKFDTGIAQGGNNVSGGQKQRLSIARALLKKPQISIFDDSFSALDFKTDAALRKALKEETGGSTMLLVAQRISTIMNAEQIIVLDNGYIVGKGTHESLMQSCEVYKEIALSQLSKEELA</sequence>
<reference evidence="13 15" key="1">
    <citation type="submission" date="2017-10" db="EMBL/GenBank/DDBJ databases">
        <title>Effective Description of Clostridium neonatale sp. nov. linked to necrotizing enterocolitis in neonates and a clarification of species assignable to the genus Clostridium (Prazmowski 1880) emend. Lawson and Rainey 2016.</title>
        <authorList>
            <person name="Bernard K."/>
            <person name="Burdz T."/>
            <person name="Wiebe D."/>
            <person name="Balcewich B."/>
            <person name="Alfa M."/>
            <person name="Bernier A.-M."/>
        </authorList>
    </citation>
    <scope>NUCLEOTIDE SEQUENCE [LARGE SCALE GENOMIC DNA]</scope>
    <source>
        <strain evidence="13 15">LCDC99A005</strain>
    </source>
</reference>
<dbReference type="OrthoDB" id="9762778at2"/>
<evidence type="ECO:0000256" key="9">
    <source>
        <dbReference type="SAM" id="Phobius"/>
    </source>
</evidence>
<reference evidence="12" key="3">
    <citation type="submission" date="2021-10" db="EMBL/GenBank/DDBJ databases">
        <authorList>
            <person name="Mesa V."/>
        </authorList>
    </citation>
    <scope>NUCLEOTIDE SEQUENCE</scope>
    <source>
        <strain evidence="12">CC3_PB</strain>
    </source>
</reference>
<dbReference type="RefSeq" id="WP_058294504.1">
    <property type="nucleotide sequence ID" value="NZ_CAKJVD010000043.1"/>
</dbReference>
<feature type="transmembrane region" description="Helical" evidence="9">
    <location>
        <begin position="235"/>
        <end position="258"/>
    </location>
</feature>
<dbReference type="InterPro" id="IPR017871">
    <property type="entry name" value="ABC_transporter-like_CS"/>
</dbReference>
<dbReference type="GeneID" id="68876650"/>
<evidence type="ECO:0000256" key="4">
    <source>
        <dbReference type="ARBA" id="ARBA00022692"/>
    </source>
</evidence>
<dbReference type="PROSITE" id="PS50893">
    <property type="entry name" value="ABC_TRANSPORTER_2"/>
    <property type="match status" value="1"/>
</dbReference>
<evidence type="ECO:0000259" key="10">
    <source>
        <dbReference type="PROSITE" id="PS50893"/>
    </source>
</evidence>
<dbReference type="Pfam" id="PF00664">
    <property type="entry name" value="ABC_membrane"/>
    <property type="match status" value="1"/>
</dbReference>
<keyword evidence="4 9" id="KW-0812">Transmembrane</keyword>
<dbReference type="InterPro" id="IPR036640">
    <property type="entry name" value="ABC1_TM_sf"/>
</dbReference>
<dbReference type="CDD" id="cd18548">
    <property type="entry name" value="ABC_6TM_Tm287_like"/>
    <property type="match status" value="1"/>
</dbReference>
<dbReference type="InterPro" id="IPR011527">
    <property type="entry name" value="ABC1_TM_dom"/>
</dbReference>
<evidence type="ECO:0000259" key="11">
    <source>
        <dbReference type="PROSITE" id="PS50929"/>
    </source>
</evidence>
<dbReference type="GO" id="GO:0016887">
    <property type="term" value="F:ATP hydrolysis activity"/>
    <property type="evidence" value="ECO:0007669"/>
    <property type="project" value="InterPro"/>
</dbReference>
<evidence type="ECO:0000256" key="5">
    <source>
        <dbReference type="ARBA" id="ARBA00022741"/>
    </source>
</evidence>
<dbReference type="Gene3D" id="1.20.1560.10">
    <property type="entry name" value="ABC transporter type 1, transmembrane domain"/>
    <property type="match status" value="1"/>
</dbReference>
<evidence type="ECO:0000313" key="12">
    <source>
        <dbReference type="EMBL" id="CAG9709624.1"/>
    </source>
</evidence>
<dbReference type="InterPro" id="IPR003593">
    <property type="entry name" value="AAA+_ATPase"/>
</dbReference>
<feature type="transmembrane region" description="Helical" evidence="9">
    <location>
        <begin position="125"/>
        <end position="150"/>
    </location>
</feature>
<feature type="transmembrane region" description="Helical" evidence="9">
    <location>
        <begin position="156"/>
        <end position="177"/>
    </location>
</feature>
<dbReference type="InterPro" id="IPR027417">
    <property type="entry name" value="P-loop_NTPase"/>
</dbReference>
<evidence type="ECO:0000256" key="2">
    <source>
        <dbReference type="ARBA" id="ARBA00022448"/>
    </source>
</evidence>
<keyword evidence="8 9" id="KW-0472">Membrane</keyword>
<dbReference type="GO" id="GO:0005886">
    <property type="term" value="C:plasma membrane"/>
    <property type="evidence" value="ECO:0007669"/>
    <property type="project" value="UniProtKB-SubCell"/>
</dbReference>
<dbReference type="EMBL" id="CAKJVE010000004">
    <property type="protein sequence ID" value="CAG9709624.1"/>
    <property type="molecule type" value="Genomic_DNA"/>
</dbReference>
<dbReference type="GO" id="GO:0005524">
    <property type="term" value="F:ATP binding"/>
    <property type="evidence" value="ECO:0007669"/>
    <property type="project" value="UniProtKB-KW"/>
</dbReference>
<keyword evidence="5" id="KW-0547">Nucleotide-binding</keyword>
<evidence type="ECO:0000256" key="3">
    <source>
        <dbReference type="ARBA" id="ARBA00022475"/>
    </source>
</evidence>
<dbReference type="FunFam" id="3.40.50.300:FF:000221">
    <property type="entry name" value="Multidrug ABC transporter ATP-binding protein"/>
    <property type="match status" value="1"/>
</dbReference>
<dbReference type="EMBL" id="PDCJ01000001">
    <property type="protein sequence ID" value="PEG30334.1"/>
    <property type="molecule type" value="Genomic_DNA"/>
</dbReference>
<evidence type="ECO:0000313" key="15">
    <source>
        <dbReference type="Proteomes" id="UP000220840"/>
    </source>
</evidence>
<dbReference type="STRING" id="137838.GCA_001458595_01634"/>
<feature type="domain" description="ABC transporter" evidence="10">
    <location>
        <begin position="332"/>
        <end position="567"/>
    </location>
</feature>
<name>A0A2A7MF03_9CLOT</name>
<dbReference type="PANTHER" id="PTHR43394:SF1">
    <property type="entry name" value="ATP-BINDING CASSETTE SUB-FAMILY B MEMBER 10, MITOCHONDRIAL"/>
    <property type="match status" value="1"/>
</dbReference>
<dbReference type="SUPFAM" id="SSF90123">
    <property type="entry name" value="ABC transporter transmembrane region"/>
    <property type="match status" value="1"/>
</dbReference>
<evidence type="ECO:0000256" key="8">
    <source>
        <dbReference type="ARBA" id="ARBA00023136"/>
    </source>
</evidence>
<evidence type="ECO:0000313" key="13">
    <source>
        <dbReference type="EMBL" id="PEG30334.1"/>
    </source>
</evidence>
<dbReference type="Proteomes" id="UP000220840">
    <property type="component" value="Unassembled WGS sequence"/>
</dbReference>
<dbReference type="SMART" id="SM00382">
    <property type="entry name" value="AAA"/>
    <property type="match status" value="1"/>
</dbReference>
<dbReference type="Gene3D" id="3.40.50.300">
    <property type="entry name" value="P-loop containing nucleotide triphosphate hydrolases"/>
    <property type="match status" value="1"/>
</dbReference>
<evidence type="ECO:0000313" key="16">
    <source>
        <dbReference type="Proteomes" id="UP000431451"/>
    </source>
</evidence>